<gene>
    <name evidence="1" type="ordered locus">Gbem_3682</name>
</gene>
<dbReference type="AlphaFoldDB" id="B5EDP6"/>
<dbReference type="HOGENOM" id="CLU_2734263_0_0_7"/>
<reference evidence="1 2" key="1">
    <citation type="submission" date="2008-07" db="EMBL/GenBank/DDBJ databases">
        <title>Complete sequence of Geobacter bemidjiensis BEM.</title>
        <authorList>
            <consortium name="US DOE Joint Genome Institute"/>
            <person name="Lucas S."/>
            <person name="Copeland A."/>
            <person name="Lapidus A."/>
            <person name="Glavina del Rio T."/>
            <person name="Dalin E."/>
            <person name="Tice H."/>
            <person name="Bruce D."/>
            <person name="Goodwin L."/>
            <person name="Pitluck S."/>
            <person name="Kiss H."/>
            <person name="Brettin T."/>
            <person name="Detter J.C."/>
            <person name="Han C."/>
            <person name="Kuske C.R."/>
            <person name="Schmutz J."/>
            <person name="Larimer F."/>
            <person name="Land M."/>
            <person name="Hauser L."/>
            <person name="Kyrpides N."/>
            <person name="Lykidis A."/>
            <person name="Lovley D."/>
            <person name="Richardson P."/>
        </authorList>
    </citation>
    <scope>NUCLEOTIDE SEQUENCE [LARGE SCALE GENOMIC DNA]</scope>
    <source>
        <strain evidence="2">ATCC BAA-1014 / DSM 16622 / JCM 12645 / Bem</strain>
    </source>
</reference>
<dbReference type="STRING" id="404380.Gbem_3682"/>
<sequence>MTHTFETQSGLLFSALPIKPIEIFTSDHLDGVCVDNVVTDQSGQRFTILFSEHVNGRVYRLLLLPVAQEVQ</sequence>
<dbReference type="EMBL" id="CP001124">
    <property type="protein sequence ID" value="ACH40674.1"/>
    <property type="molecule type" value="Genomic_DNA"/>
</dbReference>
<keyword evidence="2" id="KW-1185">Reference proteome</keyword>
<dbReference type="RefSeq" id="WP_012532111.1">
    <property type="nucleotide sequence ID" value="NC_011146.1"/>
</dbReference>
<name>B5EDP6_CITBB</name>
<reference evidence="1 2" key="2">
    <citation type="journal article" date="2010" name="BMC Genomics">
        <title>The genome of Geobacter bemidjiensis, exemplar for the subsurface clade of Geobacter species that predominate in Fe(III)-reducing subsurface environments.</title>
        <authorList>
            <person name="Aklujkar M."/>
            <person name="Young N.D."/>
            <person name="Holmes D."/>
            <person name="Chavan M."/>
            <person name="Risso C."/>
            <person name="Kiss H.E."/>
            <person name="Han C.S."/>
            <person name="Land M.L."/>
            <person name="Lovley D.R."/>
        </authorList>
    </citation>
    <scope>NUCLEOTIDE SEQUENCE [LARGE SCALE GENOMIC DNA]</scope>
    <source>
        <strain evidence="2">ATCC BAA-1014 / DSM 16622 / JCM 12645 / Bem</strain>
    </source>
</reference>
<evidence type="ECO:0000313" key="1">
    <source>
        <dbReference type="EMBL" id="ACH40674.1"/>
    </source>
</evidence>
<dbReference type="Proteomes" id="UP000008825">
    <property type="component" value="Chromosome"/>
</dbReference>
<dbReference type="KEGG" id="gbm:Gbem_3682"/>
<proteinExistence type="predicted"/>
<protein>
    <submittedName>
        <fullName evidence="1">Uncharacterized protein</fullName>
    </submittedName>
</protein>
<evidence type="ECO:0000313" key="2">
    <source>
        <dbReference type="Proteomes" id="UP000008825"/>
    </source>
</evidence>
<organism evidence="1 2">
    <name type="scientific">Citrifermentans bemidjiense (strain ATCC BAA-1014 / DSM 16622 / JCM 12645 / Bem)</name>
    <name type="common">Geobacter bemidjiensis</name>
    <dbReference type="NCBI Taxonomy" id="404380"/>
    <lineage>
        <taxon>Bacteria</taxon>
        <taxon>Pseudomonadati</taxon>
        <taxon>Thermodesulfobacteriota</taxon>
        <taxon>Desulfuromonadia</taxon>
        <taxon>Geobacterales</taxon>
        <taxon>Geobacteraceae</taxon>
        <taxon>Citrifermentans</taxon>
    </lineage>
</organism>
<accession>B5EDP6</accession>